<sequence>MAAAEGAGGSAGSEGASLVVAPPAPSSRSASSSPALGGAAPVRRRPLSELRVIDLRAELKRRNLDTGGNKSVLLERLRCCKNCPRLSFQDFVEPLSPN</sequence>
<proteinExistence type="predicted"/>
<evidence type="ECO:0000256" key="2">
    <source>
        <dbReference type="ARBA" id="ARBA00022884"/>
    </source>
</evidence>
<feature type="compositionally biased region" description="Gly residues" evidence="4">
    <location>
        <begin position="1"/>
        <end position="12"/>
    </location>
</feature>
<reference evidence="6" key="1">
    <citation type="submission" date="2025-08" db="UniProtKB">
        <authorList>
            <consortium name="Ensembl"/>
        </authorList>
    </citation>
    <scope>IDENTIFICATION</scope>
</reference>
<dbReference type="InterPro" id="IPR036361">
    <property type="entry name" value="SAP_dom_sf"/>
</dbReference>
<evidence type="ECO:0000256" key="3">
    <source>
        <dbReference type="ARBA" id="ARBA00023242"/>
    </source>
</evidence>
<organism evidence="6 7">
    <name type="scientific">Salvator merianae</name>
    <name type="common">Argentine black and white tegu</name>
    <name type="synonym">Tupinambis merianae</name>
    <dbReference type="NCBI Taxonomy" id="96440"/>
    <lineage>
        <taxon>Eukaryota</taxon>
        <taxon>Metazoa</taxon>
        <taxon>Chordata</taxon>
        <taxon>Craniata</taxon>
        <taxon>Vertebrata</taxon>
        <taxon>Euteleostomi</taxon>
        <taxon>Lepidosauria</taxon>
        <taxon>Squamata</taxon>
        <taxon>Bifurcata</taxon>
        <taxon>Unidentata</taxon>
        <taxon>Episquamata</taxon>
        <taxon>Laterata</taxon>
        <taxon>Teiioidea</taxon>
        <taxon>Teiidae</taxon>
        <taxon>Salvator</taxon>
    </lineage>
</organism>
<dbReference type="SMART" id="SM00513">
    <property type="entry name" value="SAP"/>
    <property type="match status" value="1"/>
</dbReference>
<dbReference type="PROSITE" id="PS50800">
    <property type="entry name" value="SAP"/>
    <property type="match status" value="1"/>
</dbReference>
<comment type="subcellular location">
    <subcellularLocation>
        <location evidence="1">Nucleus</location>
    </subcellularLocation>
</comment>
<dbReference type="SUPFAM" id="SSF68906">
    <property type="entry name" value="SAP domain"/>
    <property type="match status" value="1"/>
</dbReference>
<name>A0A8D0DR16_SALMN</name>
<dbReference type="GO" id="GO:0043565">
    <property type="term" value="F:sequence-specific DNA binding"/>
    <property type="evidence" value="ECO:0007669"/>
    <property type="project" value="TreeGrafter"/>
</dbReference>
<dbReference type="PANTHER" id="PTHR15683:SF6">
    <property type="entry name" value="SCAFFOLD ATTACHMENT FACTOR B1"/>
    <property type="match status" value="1"/>
</dbReference>
<evidence type="ECO:0000313" key="7">
    <source>
        <dbReference type="Proteomes" id="UP000694421"/>
    </source>
</evidence>
<dbReference type="InterPro" id="IPR051738">
    <property type="entry name" value="SAF_Modulators"/>
</dbReference>
<keyword evidence="7" id="KW-1185">Reference proteome</keyword>
<accession>A0A8D0DR16</accession>
<dbReference type="GO" id="GO:0050684">
    <property type="term" value="P:regulation of mRNA processing"/>
    <property type="evidence" value="ECO:0007669"/>
    <property type="project" value="TreeGrafter"/>
</dbReference>
<dbReference type="Ensembl" id="ENSSMRT00000020720.1">
    <property type="protein sequence ID" value="ENSSMRP00000017691.1"/>
    <property type="gene ID" value="ENSSMRG00000013800.1"/>
</dbReference>
<keyword evidence="3" id="KW-0539">Nucleus</keyword>
<evidence type="ECO:0000256" key="4">
    <source>
        <dbReference type="SAM" id="MobiDB-lite"/>
    </source>
</evidence>
<feature type="region of interest" description="Disordered" evidence="4">
    <location>
        <begin position="1"/>
        <end position="41"/>
    </location>
</feature>
<dbReference type="GO" id="GO:0006357">
    <property type="term" value="P:regulation of transcription by RNA polymerase II"/>
    <property type="evidence" value="ECO:0007669"/>
    <property type="project" value="TreeGrafter"/>
</dbReference>
<dbReference type="Pfam" id="PF02037">
    <property type="entry name" value="SAP"/>
    <property type="match status" value="1"/>
</dbReference>
<protein>
    <recommendedName>
        <fullName evidence="5">SAP domain-containing protein</fullName>
    </recommendedName>
</protein>
<feature type="domain" description="SAP" evidence="5">
    <location>
        <begin position="47"/>
        <end position="81"/>
    </location>
</feature>
<dbReference type="GeneTree" id="ENSGT01120000273207"/>
<dbReference type="Proteomes" id="UP000694421">
    <property type="component" value="Unplaced"/>
</dbReference>
<dbReference type="InterPro" id="IPR003034">
    <property type="entry name" value="SAP_dom"/>
</dbReference>
<dbReference type="Gene3D" id="1.10.720.30">
    <property type="entry name" value="SAP domain"/>
    <property type="match status" value="1"/>
</dbReference>
<evidence type="ECO:0000313" key="6">
    <source>
        <dbReference type="Ensembl" id="ENSSMRP00000017691.1"/>
    </source>
</evidence>
<dbReference type="GO" id="GO:0005634">
    <property type="term" value="C:nucleus"/>
    <property type="evidence" value="ECO:0007669"/>
    <property type="project" value="UniProtKB-SubCell"/>
</dbReference>
<feature type="compositionally biased region" description="Low complexity" evidence="4">
    <location>
        <begin position="13"/>
        <end position="41"/>
    </location>
</feature>
<reference evidence="6" key="2">
    <citation type="submission" date="2025-09" db="UniProtKB">
        <authorList>
            <consortium name="Ensembl"/>
        </authorList>
    </citation>
    <scope>IDENTIFICATION</scope>
</reference>
<dbReference type="GO" id="GO:0003723">
    <property type="term" value="F:RNA binding"/>
    <property type="evidence" value="ECO:0007669"/>
    <property type="project" value="UniProtKB-KW"/>
</dbReference>
<evidence type="ECO:0000259" key="5">
    <source>
        <dbReference type="PROSITE" id="PS50800"/>
    </source>
</evidence>
<dbReference type="AlphaFoldDB" id="A0A8D0DR16"/>
<keyword evidence="2" id="KW-0694">RNA-binding</keyword>
<evidence type="ECO:0000256" key="1">
    <source>
        <dbReference type="ARBA" id="ARBA00004123"/>
    </source>
</evidence>
<dbReference type="PANTHER" id="PTHR15683">
    <property type="entry name" value="SCAFFOLD ATTACHMENT FACTOR B-RELATED"/>
    <property type="match status" value="1"/>
</dbReference>